<dbReference type="AlphaFoldDB" id="A0A3L6T7K0"/>
<keyword evidence="1" id="KW-0489">Methyltransferase</keyword>
<name>A0A3L6T7K0_PANMI</name>
<organism evidence="4 5">
    <name type="scientific">Panicum miliaceum</name>
    <name type="common">Proso millet</name>
    <name type="synonym">Broomcorn millet</name>
    <dbReference type="NCBI Taxonomy" id="4540"/>
    <lineage>
        <taxon>Eukaryota</taxon>
        <taxon>Viridiplantae</taxon>
        <taxon>Streptophyta</taxon>
        <taxon>Embryophyta</taxon>
        <taxon>Tracheophyta</taxon>
        <taxon>Spermatophyta</taxon>
        <taxon>Magnoliopsida</taxon>
        <taxon>Liliopsida</taxon>
        <taxon>Poales</taxon>
        <taxon>Poaceae</taxon>
        <taxon>PACMAD clade</taxon>
        <taxon>Panicoideae</taxon>
        <taxon>Panicodae</taxon>
        <taxon>Paniceae</taxon>
        <taxon>Panicinae</taxon>
        <taxon>Panicum</taxon>
        <taxon>Panicum sect. Panicum</taxon>
    </lineage>
</organism>
<feature type="compositionally biased region" description="Low complexity" evidence="3">
    <location>
        <begin position="34"/>
        <end position="44"/>
    </location>
</feature>
<dbReference type="PANTHER" id="PTHR43619">
    <property type="entry name" value="S-ADENOSYL-L-METHIONINE-DEPENDENT METHYLTRANSFERASE YKTD-RELATED"/>
    <property type="match status" value="1"/>
</dbReference>
<evidence type="ECO:0000256" key="1">
    <source>
        <dbReference type="ARBA" id="ARBA00022603"/>
    </source>
</evidence>
<gene>
    <name evidence="4" type="ORF">C2845_PM03G24590</name>
</gene>
<dbReference type="InterPro" id="IPR029063">
    <property type="entry name" value="SAM-dependent_MTases_sf"/>
</dbReference>
<evidence type="ECO:0008006" key="6">
    <source>
        <dbReference type="Google" id="ProtNLM"/>
    </source>
</evidence>
<keyword evidence="5" id="KW-1185">Reference proteome</keyword>
<evidence type="ECO:0000256" key="2">
    <source>
        <dbReference type="ARBA" id="ARBA00022679"/>
    </source>
</evidence>
<comment type="caution">
    <text evidence="4">The sequence shown here is derived from an EMBL/GenBank/DDBJ whole genome shotgun (WGS) entry which is preliminary data.</text>
</comment>
<dbReference type="Proteomes" id="UP000275267">
    <property type="component" value="Unassembled WGS sequence"/>
</dbReference>
<evidence type="ECO:0000313" key="4">
    <source>
        <dbReference type="EMBL" id="RLN33333.1"/>
    </source>
</evidence>
<feature type="region of interest" description="Disordered" evidence="3">
    <location>
        <begin position="34"/>
        <end position="87"/>
    </location>
</feature>
<dbReference type="Pfam" id="PF04072">
    <property type="entry name" value="LCM"/>
    <property type="match status" value="1"/>
</dbReference>
<dbReference type="SUPFAM" id="SSF53335">
    <property type="entry name" value="S-adenosyl-L-methionine-dependent methyltransferases"/>
    <property type="match status" value="1"/>
</dbReference>
<dbReference type="Gene3D" id="3.40.50.150">
    <property type="entry name" value="Vaccinia Virus protein VP39"/>
    <property type="match status" value="1"/>
</dbReference>
<dbReference type="STRING" id="4540.A0A3L6T7K0"/>
<keyword evidence="2" id="KW-0808">Transferase</keyword>
<accession>A0A3L6T7K0</accession>
<reference evidence="5" key="1">
    <citation type="journal article" date="2019" name="Nat. Commun.">
        <title>The genome of broomcorn millet.</title>
        <authorList>
            <person name="Zou C."/>
            <person name="Miki D."/>
            <person name="Li D."/>
            <person name="Tang Q."/>
            <person name="Xiao L."/>
            <person name="Rajput S."/>
            <person name="Deng P."/>
            <person name="Jia W."/>
            <person name="Huang R."/>
            <person name="Zhang M."/>
            <person name="Sun Y."/>
            <person name="Hu J."/>
            <person name="Fu X."/>
            <person name="Schnable P.S."/>
            <person name="Li F."/>
            <person name="Zhang H."/>
            <person name="Feng B."/>
            <person name="Zhu X."/>
            <person name="Liu R."/>
            <person name="Schnable J.C."/>
            <person name="Zhu J.-K."/>
            <person name="Zhang H."/>
        </authorList>
    </citation>
    <scope>NUCLEOTIDE SEQUENCE [LARGE SCALE GENOMIC DNA]</scope>
</reference>
<dbReference type="GO" id="GO:0008168">
    <property type="term" value="F:methyltransferase activity"/>
    <property type="evidence" value="ECO:0007669"/>
    <property type="project" value="UniProtKB-KW"/>
</dbReference>
<sequence length="374" mass="41870">MQYHGLTVNGLRGTTDSFEHVTRHMPALPRLAAPAAAPTVRRAPPTLPPPLRPPYRACSLGSRRRPPRPHSATAADAPRGGPIPEPEEADQHLLAALRAARIRDEESRRSDPLFIDPYAAVLLSHDVACRDMDCLDSHAMPCQDHYRLTTRYIDDKLQNLISNSEDIRQTVLLTDGMDTRPYRLNWPRLSVVYDVSPGKVFSTATRQLRGSGAKVSRNCVLLHTPLESPDLQESLSKNGFNGNRLSLWVLQGLPLPTITSLENLLLVISNLAMKGSIFIGELPHFPDCMASMDMGLEHENLGKLFFTQGFQASFVRYDDVVKDVGLDLATPRDQRGRLLFVAEQLRFSDAQMESFRMHLERIEDDADEDGFEEL</sequence>
<dbReference type="OrthoDB" id="203237at2759"/>
<dbReference type="GO" id="GO:0032259">
    <property type="term" value="P:methylation"/>
    <property type="evidence" value="ECO:0007669"/>
    <property type="project" value="UniProtKB-KW"/>
</dbReference>
<proteinExistence type="predicted"/>
<dbReference type="EMBL" id="PQIB02000002">
    <property type="protein sequence ID" value="RLN33333.1"/>
    <property type="molecule type" value="Genomic_DNA"/>
</dbReference>
<dbReference type="InterPro" id="IPR007213">
    <property type="entry name" value="Ppm1/Ppm2/Tcmp"/>
</dbReference>
<evidence type="ECO:0000256" key="3">
    <source>
        <dbReference type="SAM" id="MobiDB-lite"/>
    </source>
</evidence>
<evidence type="ECO:0000313" key="5">
    <source>
        <dbReference type="Proteomes" id="UP000275267"/>
    </source>
</evidence>
<protein>
    <recommendedName>
        <fullName evidence="6">S-adenosyl-L-methionine-dependent methyltransferase</fullName>
    </recommendedName>
</protein>
<dbReference type="PANTHER" id="PTHR43619:SF2">
    <property type="entry name" value="S-ADENOSYL-L-METHIONINE-DEPENDENT METHYLTRANSFERASES SUPERFAMILY PROTEIN"/>
    <property type="match status" value="1"/>
</dbReference>